<reference evidence="1 2" key="1">
    <citation type="submission" date="2018-12" db="EMBL/GenBank/DDBJ databases">
        <title>Unveiling genomic diversity among members of the Bifidobacterium pseudolongum species, a widely distributed gut commensal of the animal kingdom.</title>
        <authorList>
            <person name="Lugli G.A."/>
            <person name="Duranti S."/>
            <person name="Albert K."/>
            <person name="Mancabelli L."/>
            <person name="Napoli S."/>
            <person name="Viappiani A."/>
            <person name="Anzalone R."/>
            <person name="Longhi G."/>
            <person name="Milani C."/>
            <person name="Turroni F."/>
            <person name="Alessandri G."/>
            <person name="Sela D.A."/>
            <person name="Van Sinderen D."/>
            <person name="Ventura M."/>
        </authorList>
    </citation>
    <scope>NUCLEOTIDE SEQUENCE [LARGE SCALE GENOMIC DNA]</scope>
    <source>
        <strain evidence="1 2">2071B</strain>
    </source>
</reference>
<dbReference type="EMBL" id="RYUM01000009">
    <property type="protein sequence ID" value="RYQ19403.1"/>
    <property type="molecule type" value="Genomic_DNA"/>
</dbReference>
<gene>
    <name evidence="1" type="ORF">PG2071B_0813</name>
</gene>
<proteinExistence type="predicted"/>
<dbReference type="Gene3D" id="3.30.565.10">
    <property type="entry name" value="Histidine kinase-like ATPase, C-terminal domain"/>
    <property type="match status" value="1"/>
</dbReference>
<evidence type="ECO:0000313" key="2">
    <source>
        <dbReference type="Proteomes" id="UP000291187"/>
    </source>
</evidence>
<protein>
    <submittedName>
        <fullName evidence="1">DNA mismatch protein</fullName>
    </submittedName>
</protein>
<dbReference type="InterPro" id="IPR036890">
    <property type="entry name" value="HATPase_C_sf"/>
</dbReference>
<dbReference type="Proteomes" id="UP000291187">
    <property type="component" value="Unassembled WGS sequence"/>
</dbReference>
<sequence>MSEEEEIELDPEPGILIESLRDVGYSFNSAVADIIDNSITANSGNVSVFALPFGDGGFKVAIIDDGDGLDHDELLKAMRLGSSNPRLAREAGDLGRFGLGLKTASFSQCRRLTVVSRCDGDTSAFTWDLDTVVRSNKWTVIELQDVSGLFGVDELGEHGTLVLWEKVDRLTGENGAGRVDYERAISEAQDHLALVFHRFLGNEPGVPHITLRVNGRVVEPLDPFNVENPATRADSEELVCPGVRLRSYTLPHVSKYADKQEYERYGLPGGYLRNQGVYLYRAKRLIIHSTWFGLAKKTALTQLTRVRIDIDTDQDEVWKIDVKKTSAQMPEAVRKRVKQLIEVIGAPSRRVYRRRTANLTSRESYPVWNRSEKDEHVVYSINEGHPVLAAFRNELDDGQAKKFDSLMAFIGSMFPMEALVYDISNNSDNTSTEKMGSEDFADTVRTFFARMRQTSDDEEVLDIMHAVEPFKSRWSETVTALGIEER</sequence>
<dbReference type="Pfam" id="PF13589">
    <property type="entry name" value="HATPase_c_3"/>
    <property type="match status" value="1"/>
</dbReference>
<dbReference type="SUPFAM" id="SSF55874">
    <property type="entry name" value="ATPase domain of HSP90 chaperone/DNA topoisomerase II/histidine kinase"/>
    <property type="match status" value="1"/>
</dbReference>
<evidence type="ECO:0000313" key="1">
    <source>
        <dbReference type="EMBL" id="RYQ19403.1"/>
    </source>
</evidence>
<dbReference type="RefSeq" id="WP_129864253.1">
    <property type="nucleotide sequence ID" value="NZ_RYUM01000009.1"/>
</dbReference>
<comment type="caution">
    <text evidence="1">The sequence shown here is derived from an EMBL/GenBank/DDBJ whole genome shotgun (WGS) entry which is preliminary data.</text>
</comment>
<organism evidence="1 2">
    <name type="scientific">Bifidobacterium pseudolongum subsp. globosum</name>
    <dbReference type="NCBI Taxonomy" id="1690"/>
    <lineage>
        <taxon>Bacteria</taxon>
        <taxon>Bacillati</taxon>
        <taxon>Actinomycetota</taxon>
        <taxon>Actinomycetes</taxon>
        <taxon>Bifidobacteriales</taxon>
        <taxon>Bifidobacteriaceae</taxon>
        <taxon>Bifidobacterium</taxon>
    </lineage>
</organism>
<accession>A0A4Q5B3L1</accession>
<name>A0A4Q5B3L1_9BIFI</name>
<dbReference type="AlphaFoldDB" id="A0A4Q5B3L1"/>